<comment type="function">
    <text evidence="1 10">Catalyzes the ATP-dependent condensation of GlcN-Ins and L-cysteine to form L-Cys-GlcN-Ins.</text>
</comment>
<comment type="cofactor">
    <cofactor evidence="10">
        <name>Zn(2+)</name>
        <dbReference type="ChEBI" id="CHEBI:29105"/>
    </cofactor>
    <text evidence="10">Binds 1 zinc ion per subunit.</text>
</comment>
<dbReference type="FunFam" id="3.40.50.620:FF:000134">
    <property type="entry name" value="L-cysteine:1D-myo-inositol 2-amino-2-deoxy-alpha-D-glucopyranoside ligase"/>
    <property type="match status" value="1"/>
</dbReference>
<dbReference type="GO" id="GO:0008270">
    <property type="term" value="F:zinc ion binding"/>
    <property type="evidence" value="ECO:0007669"/>
    <property type="project" value="UniProtKB-UniRule"/>
</dbReference>
<dbReference type="InterPro" id="IPR017812">
    <property type="entry name" value="Mycothiol_ligase_MshC"/>
</dbReference>
<evidence type="ECO:0000256" key="10">
    <source>
        <dbReference type="HAMAP-Rule" id="MF_01697"/>
    </source>
</evidence>
<feature type="binding site" evidence="10">
    <location>
        <position position="226"/>
    </location>
    <ligand>
        <name>L-cysteinyl-5'-AMP</name>
        <dbReference type="ChEBI" id="CHEBI:144924"/>
    </ligand>
</feature>
<feature type="domain" description="tRNA synthetases class I catalytic" evidence="11">
    <location>
        <begin position="34"/>
        <end position="331"/>
    </location>
</feature>
<dbReference type="InterPro" id="IPR024909">
    <property type="entry name" value="Cys-tRNA/MSH_ligase"/>
</dbReference>
<comment type="similarity">
    <text evidence="2 10">Belongs to the class-I aminoacyl-tRNA synthetase family. MshC subfamily.</text>
</comment>
<feature type="binding site" evidence="10">
    <location>
        <begin position="43"/>
        <end position="46"/>
    </location>
    <ligand>
        <name>L-cysteinyl-5'-AMP</name>
        <dbReference type="ChEBI" id="CHEBI:144924"/>
    </ligand>
</feature>
<keyword evidence="7 10" id="KW-0862">Zinc</keyword>
<dbReference type="InterPro" id="IPR032678">
    <property type="entry name" value="tRNA-synt_1_cat_dom"/>
</dbReference>
<evidence type="ECO:0000256" key="7">
    <source>
        <dbReference type="ARBA" id="ARBA00022833"/>
    </source>
</evidence>
<keyword evidence="8 10" id="KW-0067">ATP-binding</keyword>
<proteinExistence type="inferred from homology"/>
<sequence>MQPWLSTPVPKVPGTAHPLRMLDTATGETRPTASAQQARMYVCGITPYDATHLGHAATYVAFDLVYRIWLDNGHDVEYVQNVTDIDDPLLERAERDGEDWQVLAEREVALFRDDMQALRVLPPTYFVGAVEAMDAISAAVVRLLESGAAYRLDDEYPDVYFRHDATGRFGYESNYDAETMHAFFAERGGDPERQGKEHPLDALLWRSAREGEPSWESPLGRGRPGWHLECSVIALDRLGSGFDLQGGGSDLIFPHHEFSAAHGEALTGEYPFARNYVHAGMIGLDGEKMSKSKGNLVIVSQLRADRVDPMAVRLGLLDGHYRTDRSWTADVLTTGAARLARWSEAVALDSGPDPADTLARIRERLSDDLDSAGALRAVDDWVERALRGEGDDWEAPSAVRAAVDALLGVSLK</sequence>
<evidence type="ECO:0000313" key="13">
    <source>
        <dbReference type="Proteomes" id="UP000371041"/>
    </source>
</evidence>
<organism evidence="12 13">
    <name type="scientific">Allosaccharopolyspora coralli</name>
    <dbReference type="NCBI Taxonomy" id="2665642"/>
    <lineage>
        <taxon>Bacteria</taxon>
        <taxon>Bacillati</taxon>
        <taxon>Actinomycetota</taxon>
        <taxon>Actinomycetes</taxon>
        <taxon>Pseudonocardiales</taxon>
        <taxon>Pseudonocardiaceae</taxon>
        <taxon>Allosaccharopolyspora</taxon>
    </lineage>
</organism>
<dbReference type="GO" id="GO:0010125">
    <property type="term" value="P:mycothiol biosynthetic process"/>
    <property type="evidence" value="ECO:0007669"/>
    <property type="project" value="UniProtKB-UniRule"/>
</dbReference>
<dbReference type="NCBIfam" id="TIGR03447">
    <property type="entry name" value="mycothiol_MshC"/>
    <property type="match status" value="1"/>
</dbReference>
<feature type="short sequence motif" description="'ERGGDP' region" evidence="10">
    <location>
        <begin position="186"/>
        <end position="191"/>
    </location>
</feature>
<protein>
    <recommendedName>
        <fullName evidence="10">L-cysteine:1D-myo-inositol 2-amino-2-deoxy-alpha-D-glucopyranoside ligase</fullName>
        <shortName evidence="10">L-Cys:GlcN-Ins ligase</shortName>
        <ecNumber evidence="10">6.3.1.13</ecNumber>
    </recommendedName>
    <alternativeName>
        <fullName evidence="10">Mycothiol ligase</fullName>
        <shortName evidence="10">MSH ligase</shortName>
    </alternativeName>
</protein>
<evidence type="ECO:0000256" key="5">
    <source>
        <dbReference type="ARBA" id="ARBA00022723"/>
    </source>
</evidence>
<keyword evidence="4 10" id="KW-0436">Ligase</keyword>
<evidence type="ECO:0000256" key="4">
    <source>
        <dbReference type="ARBA" id="ARBA00022598"/>
    </source>
</evidence>
<accession>A0A5Q3Q569</accession>
<dbReference type="CDD" id="cd00672">
    <property type="entry name" value="CysRS_core"/>
    <property type="match status" value="1"/>
</dbReference>
<dbReference type="Gene3D" id="1.20.120.640">
    <property type="entry name" value="Anticodon-binding domain of a subclass of class I aminoacyl-tRNA synthetases"/>
    <property type="match status" value="1"/>
</dbReference>
<evidence type="ECO:0000256" key="6">
    <source>
        <dbReference type="ARBA" id="ARBA00022741"/>
    </source>
</evidence>
<evidence type="ECO:0000256" key="3">
    <source>
        <dbReference type="ARBA" id="ARBA00011245"/>
    </source>
</evidence>
<dbReference type="AlphaFoldDB" id="A0A5Q3Q569"/>
<dbReference type="Pfam" id="PF01406">
    <property type="entry name" value="tRNA-synt_1e"/>
    <property type="match status" value="1"/>
</dbReference>
<feature type="binding site" evidence="10">
    <location>
        <position position="58"/>
    </location>
    <ligand>
        <name>L-cysteinyl-5'-AMP</name>
        <dbReference type="ChEBI" id="CHEBI:144924"/>
    </ligand>
</feature>
<feature type="binding site" evidence="10">
    <location>
        <position position="230"/>
    </location>
    <ligand>
        <name>Zn(2+)</name>
        <dbReference type="ChEBI" id="CHEBI:29105"/>
    </ligand>
</feature>
<feature type="binding site" evidence="10">
    <location>
        <position position="255"/>
    </location>
    <ligand>
        <name>Zn(2+)</name>
        <dbReference type="ChEBI" id="CHEBI:29105"/>
    </ligand>
</feature>
<comment type="catalytic activity">
    <reaction evidence="9 10">
        <text>1D-myo-inositol 2-amino-2-deoxy-alpha-D-glucopyranoside + L-cysteine + ATP = 1D-myo-inositol 2-(L-cysteinylamino)-2-deoxy-alpha-D-glucopyranoside + AMP + diphosphate + H(+)</text>
        <dbReference type="Rhea" id="RHEA:26176"/>
        <dbReference type="ChEBI" id="CHEBI:15378"/>
        <dbReference type="ChEBI" id="CHEBI:30616"/>
        <dbReference type="ChEBI" id="CHEBI:33019"/>
        <dbReference type="ChEBI" id="CHEBI:35235"/>
        <dbReference type="ChEBI" id="CHEBI:58886"/>
        <dbReference type="ChEBI" id="CHEBI:58887"/>
        <dbReference type="ChEBI" id="CHEBI:456215"/>
        <dbReference type="EC" id="6.3.1.13"/>
    </reaction>
</comment>
<dbReference type="GO" id="GO:0005829">
    <property type="term" value="C:cytosol"/>
    <property type="evidence" value="ECO:0007669"/>
    <property type="project" value="TreeGrafter"/>
</dbReference>
<keyword evidence="13" id="KW-1185">Reference proteome</keyword>
<dbReference type="Gene3D" id="3.40.50.620">
    <property type="entry name" value="HUPs"/>
    <property type="match status" value="1"/>
</dbReference>
<dbReference type="InterPro" id="IPR014729">
    <property type="entry name" value="Rossmann-like_a/b/a_fold"/>
</dbReference>
<dbReference type="GO" id="GO:0005524">
    <property type="term" value="F:ATP binding"/>
    <property type="evidence" value="ECO:0007669"/>
    <property type="project" value="UniProtKB-KW"/>
</dbReference>
<dbReference type="EC" id="6.3.1.13" evidence="10"/>
<evidence type="ECO:0000256" key="1">
    <source>
        <dbReference type="ARBA" id="ARBA00003679"/>
    </source>
</evidence>
<feature type="binding site" evidence="10">
    <location>
        <position position="43"/>
    </location>
    <ligand>
        <name>Zn(2+)</name>
        <dbReference type="ChEBI" id="CHEBI:29105"/>
    </ligand>
</feature>
<evidence type="ECO:0000256" key="8">
    <source>
        <dbReference type="ARBA" id="ARBA00022840"/>
    </source>
</evidence>
<dbReference type="RefSeq" id="WP_154076364.1">
    <property type="nucleotide sequence ID" value="NZ_CP045929.1"/>
</dbReference>
<dbReference type="PANTHER" id="PTHR10890:SF3">
    <property type="entry name" value="CYSTEINE--TRNA LIGASE, CYTOPLASMIC"/>
    <property type="match status" value="1"/>
</dbReference>
<comment type="subunit">
    <text evidence="3 10">Monomer.</text>
</comment>
<dbReference type="HAMAP" id="MF_01697">
    <property type="entry name" value="MshC"/>
    <property type="match status" value="1"/>
</dbReference>
<feature type="short sequence motif" description="'HIGH' region" evidence="10">
    <location>
        <begin position="45"/>
        <end position="55"/>
    </location>
</feature>
<feature type="binding site" evidence="10">
    <location>
        <begin position="81"/>
        <end position="83"/>
    </location>
    <ligand>
        <name>L-cysteinyl-5'-AMP</name>
        <dbReference type="ChEBI" id="CHEBI:144924"/>
    </ligand>
</feature>
<dbReference type="GO" id="GO:0004817">
    <property type="term" value="F:cysteine-tRNA ligase activity"/>
    <property type="evidence" value="ECO:0007669"/>
    <property type="project" value="TreeGrafter"/>
</dbReference>
<keyword evidence="6 10" id="KW-0547">Nucleotide-binding</keyword>
<reference evidence="13" key="1">
    <citation type="submission" date="2019-11" db="EMBL/GenBank/DDBJ databases">
        <title>The complete genome sequence of Saccharopolyspora sp. E2A.</title>
        <authorList>
            <person name="Zhang G."/>
        </authorList>
    </citation>
    <scope>NUCLEOTIDE SEQUENCE [LARGE SCALE GENOMIC DNA]</scope>
    <source>
        <strain evidence="13">E2A</strain>
    </source>
</reference>
<evidence type="ECO:0000259" key="11">
    <source>
        <dbReference type="Pfam" id="PF01406"/>
    </source>
</evidence>
<gene>
    <name evidence="10" type="primary">mshC</name>
    <name evidence="12" type="ORF">GIY23_09785</name>
</gene>
<dbReference type="SUPFAM" id="SSF52374">
    <property type="entry name" value="Nucleotidylyl transferase"/>
    <property type="match status" value="1"/>
</dbReference>
<feature type="short sequence motif" description="'KMSKS' region" evidence="10">
    <location>
        <begin position="288"/>
        <end position="292"/>
    </location>
</feature>
<dbReference type="Proteomes" id="UP000371041">
    <property type="component" value="Chromosome"/>
</dbReference>
<keyword evidence="5 10" id="KW-0479">Metal-binding</keyword>
<dbReference type="PANTHER" id="PTHR10890">
    <property type="entry name" value="CYSTEINYL-TRNA SYNTHETASE"/>
    <property type="match status" value="1"/>
</dbReference>
<feature type="binding site" evidence="10">
    <location>
        <position position="282"/>
    </location>
    <ligand>
        <name>L-cysteinyl-5'-AMP</name>
        <dbReference type="ChEBI" id="CHEBI:144924"/>
    </ligand>
</feature>
<evidence type="ECO:0000256" key="2">
    <source>
        <dbReference type="ARBA" id="ARBA00007723"/>
    </source>
</evidence>
<name>A0A5Q3Q569_9PSEU</name>
<feature type="binding site" evidence="10">
    <location>
        <begin position="248"/>
        <end position="250"/>
    </location>
    <ligand>
        <name>L-cysteinyl-5'-AMP</name>
        <dbReference type="ChEBI" id="CHEBI:144924"/>
    </ligand>
</feature>
<dbReference type="EMBL" id="CP045929">
    <property type="protein sequence ID" value="QGK69771.1"/>
    <property type="molecule type" value="Genomic_DNA"/>
</dbReference>
<dbReference type="KEGG" id="sace:GIY23_09785"/>
<dbReference type="GO" id="GO:0035446">
    <property type="term" value="F:cysteine-glucosaminylinositol ligase activity"/>
    <property type="evidence" value="ECO:0007669"/>
    <property type="project" value="UniProtKB-UniRule"/>
</dbReference>
<dbReference type="PRINTS" id="PR00983">
    <property type="entry name" value="TRNASYNTHCYS"/>
</dbReference>
<dbReference type="GO" id="GO:0006423">
    <property type="term" value="P:cysteinyl-tRNA aminoacylation"/>
    <property type="evidence" value="ECO:0007669"/>
    <property type="project" value="TreeGrafter"/>
</dbReference>
<evidence type="ECO:0000313" key="12">
    <source>
        <dbReference type="EMBL" id="QGK69771.1"/>
    </source>
</evidence>
<evidence type="ECO:0000256" key="9">
    <source>
        <dbReference type="ARBA" id="ARBA00048350"/>
    </source>
</evidence>